<organism evidence="2 3">
    <name type="scientific">Talaromyces proteolyticus</name>
    <dbReference type="NCBI Taxonomy" id="1131652"/>
    <lineage>
        <taxon>Eukaryota</taxon>
        <taxon>Fungi</taxon>
        <taxon>Dikarya</taxon>
        <taxon>Ascomycota</taxon>
        <taxon>Pezizomycotina</taxon>
        <taxon>Eurotiomycetes</taxon>
        <taxon>Eurotiomycetidae</taxon>
        <taxon>Eurotiales</taxon>
        <taxon>Trichocomaceae</taxon>
        <taxon>Talaromyces</taxon>
        <taxon>Talaromyces sect. Bacilispori</taxon>
    </lineage>
</organism>
<feature type="signal peptide" evidence="1">
    <location>
        <begin position="1"/>
        <end position="20"/>
    </location>
</feature>
<comment type="caution">
    <text evidence="2">The sequence shown here is derived from an EMBL/GenBank/DDBJ whole genome shotgun (WGS) entry which is preliminary data.</text>
</comment>
<feature type="chain" id="PRO_5042093698" evidence="1">
    <location>
        <begin position="21"/>
        <end position="121"/>
    </location>
</feature>
<dbReference type="GeneID" id="70249223"/>
<name>A0AAD4KW90_9EURO</name>
<keyword evidence="3" id="KW-1185">Reference proteome</keyword>
<evidence type="ECO:0000313" key="2">
    <source>
        <dbReference type="EMBL" id="KAH8701544.1"/>
    </source>
</evidence>
<sequence length="121" mass="12216">MSVPKSLVAVLAVLACAVSAAPTATASNPVGKTTFTIGNTNITQGAGCTMWVETEHGSGCSDVVVLDGATNCDKINTAKSGLVCNGTASVDFSKSPAAATFVTWEYLANCDIKGNGCTAMY</sequence>
<evidence type="ECO:0000313" key="3">
    <source>
        <dbReference type="Proteomes" id="UP001201262"/>
    </source>
</evidence>
<accession>A0AAD4KW90</accession>
<dbReference type="RefSeq" id="XP_046074920.1">
    <property type="nucleotide sequence ID" value="XM_046218936.1"/>
</dbReference>
<dbReference type="EMBL" id="JAJTJA010000003">
    <property type="protein sequence ID" value="KAH8701544.1"/>
    <property type="molecule type" value="Genomic_DNA"/>
</dbReference>
<proteinExistence type="predicted"/>
<reference evidence="2" key="1">
    <citation type="submission" date="2021-12" db="EMBL/GenBank/DDBJ databases">
        <title>Convergent genome expansion in fungi linked to evolution of root-endophyte symbiosis.</title>
        <authorList>
            <consortium name="DOE Joint Genome Institute"/>
            <person name="Ke Y.-H."/>
            <person name="Bonito G."/>
            <person name="Liao H.-L."/>
            <person name="Looney B."/>
            <person name="Rojas-Flechas A."/>
            <person name="Nash J."/>
            <person name="Hameed K."/>
            <person name="Schadt C."/>
            <person name="Martin F."/>
            <person name="Crous P.W."/>
            <person name="Miettinen O."/>
            <person name="Magnuson J.K."/>
            <person name="Labbe J."/>
            <person name="Jacobson D."/>
            <person name="Doktycz M.J."/>
            <person name="Veneault-Fourrey C."/>
            <person name="Kuo A."/>
            <person name="Mondo S."/>
            <person name="Calhoun S."/>
            <person name="Riley R."/>
            <person name="Ohm R."/>
            <person name="LaButti K."/>
            <person name="Andreopoulos B."/>
            <person name="Pangilinan J."/>
            <person name="Nolan M."/>
            <person name="Tritt A."/>
            <person name="Clum A."/>
            <person name="Lipzen A."/>
            <person name="Daum C."/>
            <person name="Barry K."/>
            <person name="Grigoriev I.V."/>
            <person name="Vilgalys R."/>
        </authorList>
    </citation>
    <scope>NUCLEOTIDE SEQUENCE</scope>
    <source>
        <strain evidence="2">PMI_201</strain>
    </source>
</reference>
<protein>
    <submittedName>
        <fullName evidence="2">Uncharacterized protein</fullName>
    </submittedName>
</protein>
<evidence type="ECO:0000256" key="1">
    <source>
        <dbReference type="SAM" id="SignalP"/>
    </source>
</evidence>
<keyword evidence="1" id="KW-0732">Signal</keyword>
<dbReference type="Proteomes" id="UP001201262">
    <property type="component" value="Unassembled WGS sequence"/>
</dbReference>
<dbReference type="AlphaFoldDB" id="A0AAD4KW90"/>
<dbReference type="PROSITE" id="PS51257">
    <property type="entry name" value="PROKAR_LIPOPROTEIN"/>
    <property type="match status" value="1"/>
</dbReference>
<gene>
    <name evidence="2" type="ORF">BGW36DRAFT_404512</name>
</gene>